<gene>
    <name evidence="2" type="ORF">RO3G_10941</name>
</gene>
<keyword evidence="1" id="KW-0472">Membrane</keyword>
<feature type="transmembrane region" description="Helical" evidence="1">
    <location>
        <begin position="12"/>
        <end position="31"/>
    </location>
</feature>
<dbReference type="InParanoid" id="I1CCQ0"/>
<protein>
    <submittedName>
        <fullName evidence="2">Uncharacterized protein</fullName>
    </submittedName>
</protein>
<name>I1CCQ0_RHIO9</name>
<keyword evidence="1" id="KW-1133">Transmembrane helix</keyword>
<evidence type="ECO:0000256" key="1">
    <source>
        <dbReference type="SAM" id="Phobius"/>
    </source>
</evidence>
<reference evidence="2 3" key="1">
    <citation type="journal article" date="2009" name="PLoS Genet.">
        <title>Genomic analysis of the basal lineage fungus Rhizopus oryzae reveals a whole-genome duplication.</title>
        <authorList>
            <person name="Ma L.-J."/>
            <person name="Ibrahim A.S."/>
            <person name="Skory C."/>
            <person name="Grabherr M.G."/>
            <person name="Burger G."/>
            <person name="Butler M."/>
            <person name="Elias M."/>
            <person name="Idnurm A."/>
            <person name="Lang B.F."/>
            <person name="Sone T."/>
            <person name="Abe A."/>
            <person name="Calvo S.E."/>
            <person name="Corrochano L.M."/>
            <person name="Engels R."/>
            <person name="Fu J."/>
            <person name="Hansberg W."/>
            <person name="Kim J.-M."/>
            <person name="Kodira C.D."/>
            <person name="Koehrsen M.J."/>
            <person name="Liu B."/>
            <person name="Miranda-Saavedra D."/>
            <person name="O'Leary S."/>
            <person name="Ortiz-Castellanos L."/>
            <person name="Poulter R."/>
            <person name="Rodriguez-Romero J."/>
            <person name="Ruiz-Herrera J."/>
            <person name="Shen Y.-Q."/>
            <person name="Zeng Q."/>
            <person name="Galagan J."/>
            <person name="Birren B.W."/>
            <person name="Cuomo C.A."/>
            <person name="Wickes B.L."/>
        </authorList>
    </citation>
    <scope>NUCLEOTIDE SEQUENCE [LARGE SCALE GENOMIC DNA]</scope>
    <source>
        <strain evidence="3">RA 99-880 / ATCC MYA-4621 / FGSC 9543 / NRRL 43880</strain>
    </source>
</reference>
<dbReference type="GeneID" id="93617906"/>
<evidence type="ECO:0000313" key="2">
    <source>
        <dbReference type="EMBL" id="EIE86230.1"/>
    </source>
</evidence>
<keyword evidence="1" id="KW-0812">Transmembrane</keyword>
<accession>I1CCQ0</accession>
<dbReference type="VEuPathDB" id="FungiDB:RO3G_10941"/>
<sequence length="100" mass="11935">MINTNKIQNFKCHVVRSSSVAFLGYFSYYWYMTRQSFREFVHRLEQTWTCNHTMELSIQIGDTFNRLHNYMNITRNSGFLGSIILDNDADLHEYSLQLDP</sequence>
<evidence type="ECO:0000313" key="3">
    <source>
        <dbReference type="Proteomes" id="UP000009138"/>
    </source>
</evidence>
<dbReference type="Proteomes" id="UP000009138">
    <property type="component" value="Unassembled WGS sequence"/>
</dbReference>
<dbReference type="RefSeq" id="XP_067521626.1">
    <property type="nucleotide sequence ID" value="XM_067665525.1"/>
</dbReference>
<dbReference type="EMBL" id="CH476739">
    <property type="protein sequence ID" value="EIE86230.1"/>
    <property type="molecule type" value="Genomic_DNA"/>
</dbReference>
<organism evidence="2 3">
    <name type="scientific">Rhizopus delemar (strain RA 99-880 / ATCC MYA-4621 / FGSC 9543 / NRRL 43880)</name>
    <name type="common">Mucormycosis agent</name>
    <name type="synonym">Rhizopus arrhizus var. delemar</name>
    <dbReference type="NCBI Taxonomy" id="246409"/>
    <lineage>
        <taxon>Eukaryota</taxon>
        <taxon>Fungi</taxon>
        <taxon>Fungi incertae sedis</taxon>
        <taxon>Mucoromycota</taxon>
        <taxon>Mucoromycotina</taxon>
        <taxon>Mucoromycetes</taxon>
        <taxon>Mucorales</taxon>
        <taxon>Mucorineae</taxon>
        <taxon>Rhizopodaceae</taxon>
        <taxon>Rhizopus</taxon>
    </lineage>
</organism>
<dbReference type="AlphaFoldDB" id="I1CCQ0"/>
<keyword evidence="3" id="KW-1185">Reference proteome</keyword>
<proteinExistence type="predicted"/>